<evidence type="ECO:0000313" key="2">
    <source>
        <dbReference type="Proteomes" id="UP001063350"/>
    </source>
</evidence>
<proteinExistence type="predicted"/>
<keyword evidence="2" id="KW-1185">Reference proteome</keyword>
<protein>
    <submittedName>
        <fullName evidence="1">Uncharacterized protein</fullName>
    </submittedName>
</protein>
<sequence length="72" mass="7902">MMGMNAVIEAENIDTRSAIDDIVFTASAGITVSTTCHLYEYPVISPPELATRDGQQQYILVSMPITLLPKMK</sequence>
<name>A0A915TY89_9BACT</name>
<dbReference type="Proteomes" id="UP001063350">
    <property type="component" value="Chromosome"/>
</dbReference>
<reference evidence="1" key="1">
    <citation type="submission" date="2020-12" db="EMBL/GenBank/DDBJ databases">
        <title>Desulfobium dissulfuricans gen. nov., sp. nov., a novel mesophilic, sulfate-reducing bacterium isolated from a deep-sea hydrothermal vent.</title>
        <authorList>
            <person name="Hashimoto Y."/>
            <person name="Tame A."/>
            <person name="Sawayama S."/>
            <person name="Miyazaki J."/>
            <person name="Takai K."/>
            <person name="Nakagawa S."/>
        </authorList>
    </citation>
    <scope>NUCLEOTIDE SEQUENCE</scope>
    <source>
        <strain evidence="1">GF1</strain>
    </source>
</reference>
<dbReference type="EMBL" id="AP024233">
    <property type="protein sequence ID" value="BCO07983.1"/>
    <property type="molecule type" value="Genomic_DNA"/>
</dbReference>
<dbReference type="RefSeq" id="WP_267927917.1">
    <property type="nucleotide sequence ID" value="NZ_AP024233.1"/>
</dbReference>
<gene>
    <name evidence="1" type="ORF">GF1_03590</name>
</gene>
<evidence type="ECO:0000313" key="1">
    <source>
        <dbReference type="EMBL" id="BCO07983.1"/>
    </source>
</evidence>
<dbReference type="AlphaFoldDB" id="A0A915TY89"/>
<dbReference type="KEGG" id="ddu:GF1_03590"/>
<accession>A0A915TY89</accession>
<organism evidence="1 2">
    <name type="scientific">Desulfolithobacter dissulfuricans</name>
    <dbReference type="NCBI Taxonomy" id="2795293"/>
    <lineage>
        <taxon>Bacteria</taxon>
        <taxon>Pseudomonadati</taxon>
        <taxon>Thermodesulfobacteriota</taxon>
        <taxon>Desulfobulbia</taxon>
        <taxon>Desulfobulbales</taxon>
        <taxon>Desulfobulbaceae</taxon>
        <taxon>Desulfolithobacter</taxon>
    </lineage>
</organism>